<accession>A0A7Z9C4K6</accession>
<reference evidence="1" key="1">
    <citation type="submission" date="2019-10" db="EMBL/GenBank/DDBJ databases">
        <authorList>
            <consortium name="Genoscope - CEA"/>
            <person name="William W."/>
        </authorList>
    </citation>
    <scope>NUCLEOTIDE SEQUENCE [LARGE SCALE GENOMIC DNA]</scope>
    <source>
        <strain evidence="1">BBR_PRJEB10994</strain>
    </source>
</reference>
<name>A0A7Z9C4K6_9CYAN</name>
<proteinExistence type="predicted"/>
<protein>
    <submittedName>
        <fullName evidence="1">Uncharacterized protein</fullName>
    </submittedName>
</protein>
<dbReference type="EMBL" id="CZCS02000239">
    <property type="protein sequence ID" value="VXD25419.1"/>
    <property type="molecule type" value="Genomic_DNA"/>
</dbReference>
<dbReference type="Proteomes" id="UP000182190">
    <property type="component" value="Unassembled WGS sequence"/>
</dbReference>
<evidence type="ECO:0000313" key="2">
    <source>
        <dbReference type="Proteomes" id="UP000182190"/>
    </source>
</evidence>
<dbReference type="AlphaFoldDB" id="A0A7Z9C4K6"/>
<sequence length="58" mass="6368">MALECLHPFINQGYTLTLNSLVFQKTCKPLICSDPQISKFVLVCCSSSNKGEWGTSVS</sequence>
<evidence type="ECO:0000313" key="1">
    <source>
        <dbReference type="EMBL" id="VXD25419.1"/>
    </source>
</evidence>
<comment type="caution">
    <text evidence="1">The sequence shown here is derived from an EMBL/GenBank/DDBJ whole genome shotgun (WGS) entry which is preliminary data.</text>
</comment>
<keyword evidence="2" id="KW-1185">Reference proteome</keyword>
<organism evidence="1 2">
    <name type="scientific">Planktothrix paucivesiculata PCC 9631</name>
    <dbReference type="NCBI Taxonomy" id="671071"/>
    <lineage>
        <taxon>Bacteria</taxon>
        <taxon>Bacillati</taxon>
        <taxon>Cyanobacteriota</taxon>
        <taxon>Cyanophyceae</taxon>
        <taxon>Oscillatoriophycideae</taxon>
        <taxon>Oscillatoriales</taxon>
        <taxon>Microcoleaceae</taxon>
        <taxon>Planktothrix</taxon>
    </lineage>
</organism>
<gene>
    <name evidence="1" type="ORF">PL9631_940162</name>
</gene>